<accession>A0AA39GD22</accession>
<feature type="region of interest" description="Disordered" evidence="2">
    <location>
        <begin position="1"/>
        <end position="78"/>
    </location>
</feature>
<feature type="compositionally biased region" description="Basic and acidic residues" evidence="2">
    <location>
        <begin position="608"/>
        <end position="635"/>
    </location>
</feature>
<feature type="region of interest" description="Disordered" evidence="2">
    <location>
        <begin position="478"/>
        <end position="500"/>
    </location>
</feature>
<dbReference type="Proteomes" id="UP001175261">
    <property type="component" value="Unassembled WGS sequence"/>
</dbReference>
<name>A0AA39GD22_SARSR</name>
<evidence type="ECO:0000313" key="4">
    <source>
        <dbReference type="Proteomes" id="UP001175261"/>
    </source>
</evidence>
<feature type="region of interest" description="Disordered" evidence="2">
    <location>
        <begin position="558"/>
        <end position="652"/>
    </location>
</feature>
<organism evidence="3 4">
    <name type="scientific">Sarocladium strictum</name>
    <name type="common">Black bundle disease fungus</name>
    <name type="synonym">Acremonium strictum</name>
    <dbReference type="NCBI Taxonomy" id="5046"/>
    <lineage>
        <taxon>Eukaryota</taxon>
        <taxon>Fungi</taxon>
        <taxon>Dikarya</taxon>
        <taxon>Ascomycota</taxon>
        <taxon>Pezizomycotina</taxon>
        <taxon>Sordariomycetes</taxon>
        <taxon>Hypocreomycetidae</taxon>
        <taxon>Hypocreales</taxon>
        <taxon>Sarocladiaceae</taxon>
        <taxon>Sarocladium</taxon>
    </lineage>
</organism>
<feature type="compositionally biased region" description="Polar residues" evidence="2">
    <location>
        <begin position="196"/>
        <end position="216"/>
    </location>
</feature>
<proteinExistence type="predicted"/>
<feature type="region of interest" description="Disordered" evidence="2">
    <location>
        <begin position="179"/>
        <end position="248"/>
    </location>
</feature>
<keyword evidence="4" id="KW-1185">Reference proteome</keyword>
<comment type="caution">
    <text evidence="3">The sequence shown here is derived from an EMBL/GenBank/DDBJ whole genome shotgun (WGS) entry which is preliminary data.</text>
</comment>
<reference evidence="3" key="1">
    <citation type="submission" date="2022-10" db="EMBL/GenBank/DDBJ databases">
        <title>Determination and structural analysis of whole genome sequence of Sarocladium strictum F4-1.</title>
        <authorList>
            <person name="Hu L."/>
            <person name="Jiang Y."/>
        </authorList>
    </citation>
    <scope>NUCLEOTIDE SEQUENCE</scope>
    <source>
        <strain evidence="3">F4-1</strain>
    </source>
</reference>
<protein>
    <recommendedName>
        <fullName evidence="5">Atg28p</fullName>
    </recommendedName>
</protein>
<dbReference type="EMBL" id="JAPDFR010000007">
    <property type="protein sequence ID" value="KAK0385105.1"/>
    <property type="molecule type" value="Genomic_DNA"/>
</dbReference>
<evidence type="ECO:0000256" key="1">
    <source>
        <dbReference type="SAM" id="Coils"/>
    </source>
</evidence>
<evidence type="ECO:0000313" key="3">
    <source>
        <dbReference type="EMBL" id="KAK0385105.1"/>
    </source>
</evidence>
<dbReference type="AlphaFoldDB" id="A0AA39GD22"/>
<feature type="compositionally biased region" description="Basic and acidic residues" evidence="2">
    <location>
        <begin position="61"/>
        <end position="73"/>
    </location>
</feature>
<sequence length="652" mass="72972">MSQSFFDRLTSSRRASLLPLHSPPQRLPGEYDLDELEPRPDDRLLSYTPPRGRLQSLESDQGGRRASPEHWNERASSIGSVSKFKDRTQRAMFTGPPPPIASSAVLDDVERERAQDHKFRGTRTSGHPYTGSSVLFDQRVEYVQQRPDSAWRILRRQEKAIETDVQHLLDVQANGLIAGLGGRPPNESDLDEHSDAGSSTPTGTFYSTATSKSRMVNSLHIPTRANADGNVIPVRQPKKTRPPGLSAARSGLRKSMLALANLKTEEDAHVDDALAQRKSALAQLDLLSSRRNNASKKLQALEHSEEEPLGLALRELGTQYDSLTQEIHDLEEKLVGMRNRRRVVRAQMDDVKSQREAGLSGFRGALRDVENDMADVLRRPPIQPLDPEIFDRTAIRGGENDEQINASVGNDFLRMIPERRTAEMARSWWQAEIAALERRKVQIESEHHALEEGGLLWLEVMALVTDFESRLRKAMKTAVGDTPSDTEISTHEKGKGKIPSQEDVIREQLPLLEQGIDELEGHMHTAETKGWNLLICAIGAELEAFREAQYLLREAGEDDNVKEEHPHQSVNEDVSHDLQGTKPAGLDTRAEDSDENEVPDDLLVSGIEQDKPQIDSLHDGESESLKRSVLRRVDSSDNDVPAEFFAEHDKLD</sequence>
<gene>
    <name evidence="3" type="ORF">NLU13_7583</name>
</gene>
<feature type="coiled-coil region" evidence="1">
    <location>
        <begin position="284"/>
        <end position="347"/>
    </location>
</feature>
<evidence type="ECO:0008006" key="5">
    <source>
        <dbReference type="Google" id="ProtNLM"/>
    </source>
</evidence>
<evidence type="ECO:0000256" key="2">
    <source>
        <dbReference type="SAM" id="MobiDB-lite"/>
    </source>
</evidence>
<keyword evidence="1" id="KW-0175">Coiled coil</keyword>